<name>A0A154BT50_ANASB</name>
<accession>A0A154BT50</accession>
<proteinExistence type="predicted"/>
<dbReference type="InterPro" id="IPR043129">
    <property type="entry name" value="ATPase_NBD"/>
</dbReference>
<reference evidence="2 3" key="1">
    <citation type="submission" date="2016-02" db="EMBL/GenBank/DDBJ databases">
        <title>Anaerosporomusa subterraneum gen. nov., sp. nov., a spore-forming obligate anaerobe isolated from saprolite.</title>
        <authorList>
            <person name="Choi J.K."/>
            <person name="Shah M."/>
            <person name="Yee N."/>
        </authorList>
    </citation>
    <scope>NUCLEOTIDE SEQUENCE [LARGE SCALE GENOMIC DNA]</scope>
    <source>
        <strain evidence="2 3">RU4</strain>
    </source>
</reference>
<protein>
    <recommendedName>
        <fullName evidence="1">SHS2 domain-containing protein</fullName>
    </recommendedName>
</protein>
<dbReference type="AlphaFoldDB" id="A0A154BT50"/>
<dbReference type="EMBL" id="LSGP01000013">
    <property type="protein sequence ID" value="KYZ77077.1"/>
    <property type="molecule type" value="Genomic_DNA"/>
</dbReference>
<dbReference type="SUPFAM" id="SSF53067">
    <property type="entry name" value="Actin-like ATPase domain"/>
    <property type="match status" value="2"/>
</dbReference>
<dbReference type="CDD" id="cd24049">
    <property type="entry name" value="ASKHA_NBD_PilM"/>
    <property type="match status" value="1"/>
</dbReference>
<dbReference type="GO" id="GO:0051301">
    <property type="term" value="P:cell division"/>
    <property type="evidence" value="ECO:0007669"/>
    <property type="project" value="InterPro"/>
</dbReference>
<gene>
    <name evidence="2" type="ORF">AXX12_02775</name>
</gene>
<dbReference type="InterPro" id="IPR003494">
    <property type="entry name" value="SHS2_FtsA"/>
</dbReference>
<dbReference type="Pfam" id="PF11104">
    <property type="entry name" value="PilM_2"/>
    <property type="match status" value="1"/>
</dbReference>
<dbReference type="Proteomes" id="UP000076268">
    <property type="component" value="Unassembled WGS sequence"/>
</dbReference>
<dbReference type="STRING" id="1794912.AXX12_02775"/>
<evidence type="ECO:0000313" key="2">
    <source>
        <dbReference type="EMBL" id="KYZ77077.1"/>
    </source>
</evidence>
<keyword evidence="3" id="KW-1185">Reference proteome</keyword>
<dbReference type="Gene3D" id="3.30.420.40">
    <property type="match status" value="2"/>
</dbReference>
<comment type="caution">
    <text evidence="2">The sequence shown here is derived from an EMBL/GenBank/DDBJ whole genome shotgun (WGS) entry which is preliminary data.</text>
</comment>
<dbReference type="NCBIfam" id="TIGR01175">
    <property type="entry name" value="pilM"/>
    <property type="match status" value="1"/>
</dbReference>
<dbReference type="PANTHER" id="PTHR32432">
    <property type="entry name" value="CELL DIVISION PROTEIN FTSA-RELATED"/>
    <property type="match status" value="1"/>
</dbReference>
<feature type="domain" description="SHS2" evidence="1">
    <location>
        <begin position="17"/>
        <end position="182"/>
    </location>
</feature>
<dbReference type="InterPro" id="IPR005883">
    <property type="entry name" value="PilM"/>
</dbReference>
<dbReference type="SMART" id="SM00842">
    <property type="entry name" value="FtsA"/>
    <property type="match status" value="1"/>
</dbReference>
<dbReference type="Gene3D" id="3.30.1490.300">
    <property type="match status" value="1"/>
</dbReference>
<evidence type="ECO:0000259" key="1">
    <source>
        <dbReference type="SMART" id="SM00842"/>
    </source>
</evidence>
<organism evidence="2 3">
    <name type="scientific">Anaerosporomusa subterranea</name>
    <dbReference type="NCBI Taxonomy" id="1794912"/>
    <lineage>
        <taxon>Bacteria</taxon>
        <taxon>Bacillati</taxon>
        <taxon>Bacillota</taxon>
        <taxon>Negativicutes</taxon>
        <taxon>Acetonemataceae</taxon>
        <taxon>Anaerosporomusa</taxon>
    </lineage>
</organism>
<sequence>MNVSILSNLFNRDSKYITGVDIGSGFIKVAQLDYSQSQPALIAAGATALPPGAITDGLISNSALLATQLQQLMLSAGCHGENVAFSVGGRSTFVREVLFPSMEPAELKEAITWDIEKYIPFAPDTYYYDYSIVGKSETDLEMRVLIAAAPKEEIDALVALANESGLKPIAIDIDALAAGRALGDPDSALLVDIGDSITQITVFQGGCPVAARTVVMGGRNFTLDIMQILGLTYQEAELLKVRQEGLLRPRNDDDDATDVHSKLAQSVGELAREIVQTSEFYKVQNRSAVIDKVILTGGGANLDNLIKHLEWQTGMPVALLDPLFSVRSTAAFDPQYIRGLAGQLTVAIGLAMRGGEA</sequence>
<dbReference type="InterPro" id="IPR050696">
    <property type="entry name" value="FtsA/MreB"/>
</dbReference>
<evidence type="ECO:0000313" key="3">
    <source>
        <dbReference type="Proteomes" id="UP000076268"/>
    </source>
</evidence>
<dbReference type="PIRSF" id="PIRSF019169">
    <property type="entry name" value="PilM"/>
    <property type="match status" value="1"/>
</dbReference>
<dbReference type="PANTHER" id="PTHR32432:SF3">
    <property type="entry name" value="ETHANOLAMINE UTILIZATION PROTEIN EUTJ"/>
    <property type="match status" value="1"/>
</dbReference>